<comment type="caution">
    <text evidence="9">The sequence shown here is derived from an EMBL/GenBank/DDBJ whole genome shotgun (WGS) entry which is preliminary data.</text>
</comment>
<reference evidence="9" key="1">
    <citation type="submission" date="2019-08" db="EMBL/GenBank/DDBJ databases">
        <authorList>
            <person name="Kucharzyk K."/>
            <person name="Murdoch R.W."/>
            <person name="Higgins S."/>
            <person name="Loffler F."/>
        </authorList>
    </citation>
    <scope>NUCLEOTIDE SEQUENCE</scope>
</reference>
<accession>A0A645F7N8</accession>
<dbReference type="InterPro" id="IPR005790">
    <property type="entry name" value="DNA_polIII_delta"/>
</dbReference>
<dbReference type="GO" id="GO:0006261">
    <property type="term" value="P:DNA-templated DNA replication"/>
    <property type="evidence" value="ECO:0007669"/>
    <property type="project" value="TreeGrafter"/>
</dbReference>
<dbReference type="EMBL" id="VSSQ01055796">
    <property type="protein sequence ID" value="MPN09666.1"/>
    <property type="molecule type" value="Genomic_DNA"/>
</dbReference>
<comment type="similarity">
    <text evidence="6">Belongs to the DNA polymerase HolA subunit family.</text>
</comment>
<dbReference type="Pfam" id="PF21694">
    <property type="entry name" value="DNA_pol3_delta_C"/>
    <property type="match status" value="1"/>
</dbReference>
<evidence type="ECO:0000256" key="1">
    <source>
        <dbReference type="ARBA" id="ARBA00012417"/>
    </source>
</evidence>
<evidence type="ECO:0000256" key="5">
    <source>
        <dbReference type="ARBA" id="ARBA00022932"/>
    </source>
</evidence>
<dbReference type="SUPFAM" id="SSF52540">
    <property type="entry name" value="P-loop containing nucleoside triphosphate hydrolases"/>
    <property type="match status" value="1"/>
</dbReference>
<dbReference type="InterPro" id="IPR048466">
    <property type="entry name" value="DNA_pol3_delta-like_C"/>
</dbReference>
<keyword evidence="5" id="KW-0239">DNA-directed DNA polymerase</keyword>
<evidence type="ECO:0000256" key="7">
    <source>
        <dbReference type="ARBA" id="ARBA00049244"/>
    </source>
</evidence>
<evidence type="ECO:0000313" key="9">
    <source>
        <dbReference type="EMBL" id="MPN09666.1"/>
    </source>
</evidence>
<evidence type="ECO:0000259" key="8">
    <source>
        <dbReference type="Pfam" id="PF21694"/>
    </source>
</evidence>
<name>A0A645F7N8_9ZZZZ</name>
<gene>
    <name evidence="9" type="ORF">SDC9_156957</name>
</gene>
<comment type="catalytic activity">
    <reaction evidence="7">
        <text>DNA(n) + a 2'-deoxyribonucleoside 5'-triphosphate = DNA(n+1) + diphosphate</text>
        <dbReference type="Rhea" id="RHEA:22508"/>
        <dbReference type="Rhea" id="RHEA-COMP:17339"/>
        <dbReference type="Rhea" id="RHEA-COMP:17340"/>
        <dbReference type="ChEBI" id="CHEBI:33019"/>
        <dbReference type="ChEBI" id="CHEBI:61560"/>
        <dbReference type="ChEBI" id="CHEBI:173112"/>
        <dbReference type="EC" id="2.7.7.7"/>
    </reaction>
</comment>
<dbReference type="GO" id="GO:0003887">
    <property type="term" value="F:DNA-directed DNA polymerase activity"/>
    <property type="evidence" value="ECO:0007669"/>
    <property type="project" value="UniProtKB-KW"/>
</dbReference>
<dbReference type="PANTHER" id="PTHR34388:SF1">
    <property type="entry name" value="DNA POLYMERASE III SUBUNIT DELTA"/>
    <property type="match status" value="1"/>
</dbReference>
<organism evidence="9">
    <name type="scientific">bioreactor metagenome</name>
    <dbReference type="NCBI Taxonomy" id="1076179"/>
    <lineage>
        <taxon>unclassified sequences</taxon>
        <taxon>metagenomes</taxon>
        <taxon>ecological metagenomes</taxon>
    </lineage>
</organism>
<evidence type="ECO:0000256" key="2">
    <source>
        <dbReference type="ARBA" id="ARBA00022679"/>
    </source>
</evidence>
<feature type="domain" description="DNA polymerase III delta subunit-like C-terminal" evidence="8">
    <location>
        <begin position="160"/>
        <end position="275"/>
    </location>
</feature>
<keyword evidence="3" id="KW-0548">Nucleotidyltransferase</keyword>
<dbReference type="Gene3D" id="1.10.8.60">
    <property type="match status" value="1"/>
</dbReference>
<proteinExistence type="inferred from homology"/>
<evidence type="ECO:0000256" key="3">
    <source>
        <dbReference type="ARBA" id="ARBA00022695"/>
    </source>
</evidence>
<keyword evidence="4" id="KW-0235">DNA replication</keyword>
<evidence type="ECO:0000256" key="4">
    <source>
        <dbReference type="ARBA" id="ARBA00022705"/>
    </source>
</evidence>
<dbReference type="GO" id="GO:0003677">
    <property type="term" value="F:DNA binding"/>
    <property type="evidence" value="ECO:0007669"/>
    <property type="project" value="InterPro"/>
</dbReference>
<dbReference type="NCBIfam" id="TIGR01128">
    <property type="entry name" value="holA"/>
    <property type="match status" value="1"/>
</dbReference>
<keyword evidence="2" id="KW-0808">Transferase</keyword>
<dbReference type="PANTHER" id="PTHR34388">
    <property type="entry name" value="DNA POLYMERASE III SUBUNIT DELTA"/>
    <property type="match status" value="1"/>
</dbReference>
<protein>
    <recommendedName>
        <fullName evidence="1">DNA-directed DNA polymerase</fullName>
        <ecNumber evidence="1">2.7.7.7</ecNumber>
    </recommendedName>
</protein>
<sequence length="282" mass="29965">MVRTSAVGLDGGDLTQMTSGSLFATRSVVVVDDLAEASDSLGQALLAGAASPAPDIALVLVHRGGNKGKGLVDKLKKAKVAHFPVVALKPKELVGFVEHEARRRGARLDPQVAQYLVDAVGTDLRALSGAVDQLAQDSEDGLVREGLVRRFFQGRAEVKGFTIADAALEGRTTRALEELRWALDSGTAPVLITSAMASGIRGLGRLSGVRGRGNDNEVAADIGVPPWKLRTMRQQLQRWDQMRLARAVRLVARADADVKGAADDAAYALETMVLQVSRLAGR</sequence>
<dbReference type="InterPro" id="IPR027417">
    <property type="entry name" value="P-loop_NTPase"/>
</dbReference>
<evidence type="ECO:0000256" key="6">
    <source>
        <dbReference type="ARBA" id="ARBA00034754"/>
    </source>
</evidence>
<dbReference type="SUPFAM" id="SSF48019">
    <property type="entry name" value="post-AAA+ oligomerization domain-like"/>
    <property type="match status" value="1"/>
</dbReference>
<dbReference type="AlphaFoldDB" id="A0A645F7N8"/>
<dbReference type="EC" id="2.7.7.7" evidence="1"/>
<dbReference type="Gene3D" id="1.20.272.10">
    <property type="match status" value="1"/>
</dbReference>
<dbReference type="GO" id="GO:0009360">
    <property type="term" value="C:DNA polymerase III complex"/>
    <property type="evidence" value="ECO:0007669"/>
    <property type="project" value="TreeGrafter"/>
</dbReference>
<dbReference type="InterPro" id="IPR008921">
    <property type="entry name" value="DNA_pol3_clamp-load_cplx_C"/>
</dbReference>